<protein>
    <submittedName>
        <fullName evidence="3">Aste57867_10485 protein</fullName>
    </submittedName>
</protein>
<accession>A0A485KQY7</accession>
<proteinExistence type="predicted"/>
<dbReference type="Proteomes" id="UP000332933">
    <property type="component" value="Unassembled WGS sequence"/>
</dbReference>
<reference evidence="3 4" key="1">
    <citation type="submission" date="2019-03" db="EMBL/GenBank/DDBJ databases">
        <authorList>
            <person name="Gaulin E."/>
            <person name="Dumas B."/>
        </authorList>
    </citation>
    <scope>NUCLEOTIDE SEQUENCE [LARGE SCALE GENOMIC DNA]</scope>
    <source>
        <strain evidence="3">CBS 568.67</strain>
    </source>
</reference>
<keyword evidence="4" id="KW-1185">Reference proteome</keyword>
<dbReference type="EMBL" id="VJMH01005211">
    <property type="protein sequence ID" value="KAF0698921.1"/>
    <property type="molecule type" value="Genomic_DNA"/>
</dbReference>
<dbReference type="OrthoDB" id="78429at2759"/>
<dbReference type="AlphaFoldDB" id="A0A485KQY7"/>
<evidence type="ECO:0000313" key="2">
    <source>
        <dbReference type="EMBL" id="KAF0698921.1"/>
    </source>
</evidence>
<reference evidence="2" key="2">
    <citation type="submission" date="2019-06" db="EMBL/GenBank/DDBJ databases">
        <title>Genomics analysis of Aphanomyces spp. identifies a new class of oomycete effector associated with host adaptation.</title>
        <authorList>
            <person name="Gaulin E."/>
        </authorList>
    </citation>
    <scope>NUCLEOTIDE SEQUENCE</scope>
    <source>
        <strain evidence="2">CBS 578.67</strain>
    </source>
</reference>
<organism evidence="3 4">
    <name type="scientific">Aphanomyces stellatus</name>
    <dbReference type="NCBI Taxonomy" id="120398"/>
    <lineage>
        <taxon>Eukaryota</taxon>
        <taxon>Sar</taxon>
        <taxon>Stramenopiles</taxon>
        <taxon>Oomycota</taxon>
        <taxon>Saprolegniomycetes</taxon>
        <taxon>Saprolegniales</taxon>
        <taxon>Verrucalvaceae</taxon>
        <taxon>Aphanomyces</taxon>
    </lineage>
</organism>
<evidence type="ECO:0000313" key="4">
    <source>
        <dbReference type="Proteomes" id="UP000332933"/>
    </source>
</evidence>
<name>A0A485KQY7_9STRA</name>
<sequence>MMQHHLRFPRYTSLDTKCRYAYKNCPNARTTKDNGELHSLCAFHRSKANVVQKIYARKRRLLKRLQREAAADKKAKAAQNQSLHGTAIDPIPYAAATCGGHLTQEEELTEDDVTTLQELFQKLEAE</sequence>
<evidence type="ECO:0000256" key="1">
    <source>
        <dbReference type="SAM" id="Coils"/>
    </source>
</evidence>
<evidence type="ECO:0000313" key="3">
    <source>
        <dbReference type="EMBL" id="VFT87359.1"/>
    </source>
</evidence>
<dbReference type="EMBL" id="CAADRA010005232">
    <property type="protein sequence ID" value="VFT87359.1"/>
    <property type="molecule type" value="Genomic_DNA"/>
</dbReference>
<feature type="coiled-coil region" evidence="1">
    <location>
        <begin position="48"/>
        <end position="75"/>
    </location>
</feature>
<gene>
    <name evidence="3" type="primary">Aste57867_10485</name>
    <name evidence="2" type="ORF">As57867_010445</name>
    <name evidence="3" type="ORF">ASTE57867_10485</name>
</gene>
<keyword evidence="1" id="KW-0175">Coiled coil</keyword>